<dbReference type="InterPro" id="IPR006016">
    <property type="entry name" value="UspA"/>
</dbReference>
<dbReference type="CDD" id="cd00293">
    <property type="entry name" value="USP-like"/>
    <property type="match status" value="1"/>
</dbReference>
<dbReference type="OrthoDB" id="4420982at2"/>
<evidence type="ECO:0000256" key="1">
    <source>
        <dbReference type="ARBA" id="ARBA00008791"/>
    </source>
</evidence>
<dbReference type="AlphaFoldDB" id="A0A1I2S9J1"/>
<dbReference type="Gene3D" id="3.40.50.620">
    <property type="entry name" value="HUPs"/>
    <property type="match status" value="1"/>
</dbReference>
<dbReference type="EMBL" id="FOPJ01000005">
    <property type="protein sequence ID" value="SFG49468.1"/>
    <property type="molecule type" value="Genomic_DNA"/>
</dbReference>
<gene>
    <name evidence="3" type="ORF">SAMN05660282_01039</name>
</gene>
<dbReference type="PRINTS" id="PR01438">
    <property type="entry name" value="UNVRSLSTRESS"/>
</dbReference>
<dbReference type="InterPro" id="IPR006015">
    <property type="entry name" value="Universal_stress_UspA"/>
</dbReference>
<sequence>MAKYSMVVVGTDGSLSSLSAVRTAAELAATYGADLGIVCAYFQSSGSVLSSPKAEHSAFPVVSEDTAREYLDEARGVAIDEGLDDEKIALYPRSGSPIEVLVDALQETNADLLVVGNRGVHSLSGRVFGNVPSGVLRKASVDVMIVHTDNAPR</sequence>
<evidence type="ECO:0000313" key="3">
    <source>
        <dbReference type="EMBL" id="SFG49468.1"/>
    </source>
</evidence>
<dbReference type="SUPFAM" id="SSF52402">
    <property type="entry name" value="Adenine nucleotide alpha hydrolases-like"/>
    <property type="match status" value="1"/>
</dbReference>
<organism evidence="3 4">
    <name type="scientific">Corynebacterium spheniscorum</name>
    <dbReference type="NCBI Taxonomy" id="185761"/>
    <lineage>
        <taxon>Bacteria</taxon>
        <taxon>Bacillati</taxon>
        <taxon>Actinomycetota</taxon>
        <taxon>Actinomycetes</taxon>
        <taxon>Mycobacteriales</taxon>
        <taxon>Corynebacteriaceae</taxon>
        <taxon>Corynebacterium</taxon>
    </lineage>
</organism>
<dbReference type="STRING" id="185761.SAMN05660282_01039"/>
<proteinExistence type="inferred from homology"/>
<dbReference type="PANTHER" id="PTHR46268">
    <property type="entry name" value="STRESS RESPONSE PROTEIN NHAX"/>
    <property type="match status" value="1"/>
</dbReference>
<comment type="similarity">
    <text evidence="1">Belongs to the universal stress protein A family.</text>
</comment>
<dbReference type="Pfam" id="PF00582">
    <property type="entry name" value="Usp"/>
    <property type="match status" value="1"/>
</dbReference>
<accession>A0A1I2S9J1</accession>
<evidence type="ECO:0000313" key="4">
    <source>
        <dbReference type="Proteomes" id="UP000199065"/>
    </source>
</evidence>
<dbReference type="PANTHER" id="PTHR46268:SF6">
    <property type="entry name" value="UNIVERSAL STRESS PROTEIN UP12"/>
    <property type="match status" value="1"/>
</dbReference>
<evidence type="ECO:0000259" key="2">
    <source>
        <dbReference type="Pfam" id="PF00582"/>
    </source>
</evidence>
<reference evidence="3 4" key="1">
    <citation type="submission" date="2016-10" db="EMBL/GenBank/DDBJ databases">
        <authorList>
            <person name="de Groot N.N."/>
        </authorList>
    </citation>
    <scope>NUCLEOTIDE SEQUENCE [LARGE SCALE GENOMIC DNA]</scope>
    <source>
        <strain>J11</strain>
        <strain evidence="4">PG 39</strain>
    </source>
</reference>
<keyword evidence="4" id="KW-1185">Reference proteome</keyword>
<protein>
    <submittedName>
        <fullName evidence="3">Nucleotide-binding universal stress protein, UspA family</fullName>
    </submittedName>
</protein>
<feature type="domain" description="UspA" evidence="2">
    <location>
        <begin position="4"/>
        <end position="147"/>
    </location>
</feature>
<name>A0A1I2S9J1_9CORY</name>
<dbReference type="InterPro" id="IPR014729">
    <property type="entry name" value="Rossmann-like_a/b/a_fold"/>
</dbReference>
<dbReference type="Proteomes" id="UP000199065">
    <property type="component" value="Unassembled WGS sequence"/>
</dbReference>